<name>A0A941W2Q9_9BACT</name>
<dbReference type="GO" id="GO:0004357">
    <property type="term" value="F:glutamate-cysteine ligase activity"/>
    <property type="evidence" value="ECO:0007669"/>
    <property type="project" value="UniProtKB-EC"/>
</dbReference>
<dbReference type="AlphaFoldDB" id="A0A941W2Q9"/>
<dbReference type="HAMAP" id="MF_01609">
    <property type="entry name" value="Glu_cys_ligase_2"/>
    <property type="match status" value="1"/>
</dbReference>
<dbReference type="Proteomes" id="UP000722750">
    <property type="component" value="Unassembled WGS sequence"/>
</dbReference>
<comment type="similarity">
    <text evidence="4">Belongs to the glutamate--cysteine ligase type 2 family. YbdK subfamily.</text>
</comment>
<evidence type="ECO:0000256" key="2">
    <source>
        <dbReference type="ARBA" id="ARBA00022741"/>
    </source>
</evidence>
<comment type="catalytic activity">
    <reaction evidence="4">
        <text>L-cysteine + L-glutamate + ATP = gamma-L-glutamyl-L-cysteine + ADP + phosphate + H(+)</text>
        <dbReference type="Rhea" id="RHEA:13285"/>
        <dbReference type="ChEBI" id="CHEBI:15378"/>
        <dbReference type="ChEBI" id="CHEBI:29985"/>
        <dbReference type="ChEBI" id="CHEBI:30616"/>
        <dbReference type="ChEBI" id="CHEBI:35235"/>
        <dbReference type="ChEBI" id="CHEBI:43474"/>
        <dbReference type="ChEBI" id="CHEBI:58173"/>
        <dbReference type="ChEBI" id="CHEBI:456216"/>
        <dbReference type="EC" id="6.3.2.2"/>
    </reaction>
</comment>
<dbReference type="SUPFAM" id="SSF55931">
    <property type="entry name" value="Glutamine synthetase/guanido kinase"/>
    <property type="match status" value="1"/>
</dbReference>
<keyword evidence="1 4" id="KW-0436">Ligase</keyword>
<evidence type="ECO:0000313" key="6">
    <source>
        <dbReference type="Proteomes" id="UP000722750"/>
    </source>
</evidence>
<dbReference type="EC" id="6.3.2.2" evidence="4"/>
<dbReference type="PANTHER" id="PTHR36510">
    <property type="entry name" value="GLUTAMATE--CYSTEINE LIGASE 2-RELATED"/>
    <property type="match status" value="1"/>
</dbReference>
<dbReference type="PANTHER" id="PTHR36510:SF1">
    <property type="entry name" value="GLUTAMATE--CYSTEINE LIGASE 2-RELATED"/>
    <property type="match status" value="1"/>
</dbReference>
<protein>
    <recommendedName>
        <fullName evidence="4">Putative glutamate--cysteine ligase 2</fullName>
        <ecNumber evidence="4">6.3.2.2</ecNumber>
    </recommendedName>
    <alternativeName>
        <fullName evidence="4">Gamma-glutamylcysteine synthetase 2</fullName>
        <shortName evidence="4">GCS 2</shortName>
        <shortName evidence="4">Gamma-GCS 2</shortName>
    </alternativeName>
</protein>
<accession>A0A941W2Q9</accession>
<dbReference type="GO" id="GO:0005524">
    <property type="term" value="F:ATP binding"/>
    <property type="evidence" value="ECO:0007669"/>
    <property type="project" value="UniProtKB-KW"/>
</dbReference>
<dbReference type="InterPro" id="IPR050141">
    <property type="entry name" value="GCL_type2/YbdK_subfam"/>
</dbReference>
<dbReference type="Gene3D" id="3.30.590.20">
    <property type="match status" value="1"/>
</dbReference>
<keyword evidence="2 4" id="KW-0547">Nucleotide-binding</keyword>
<comment type="caution">
    <text evidence="5">The sequence shown here is derived from an EMBL/GenBank/DDBJ whole genome shotgun (WGS) entry which is preliminary data.</text>
</comment>
<evidence type="ECO:0000256" key="3">
    <source>
        <dbReference type="ARBA" id="ARBA00022840"/>
    </source>
</evidence>
<evidence type="ECO:0000313" key="5">
    <source>
        <dbReference type="EMBL" id="MBS1258387.1"/>
    </source>
</evidence>
<sequence length="373" mass="42447">MKPFKKNDFPTLGIEEELHLINPETAELMSSVNEIMALLDTKFRERVCYELLQCVLETRTGAYKTVVELVQEAANGRTVLAESCKKLNVNIVAAGSHPFSDWKEQPFVDSEHYRWVRDNHGYIAHRMLAFGLHIHVGVKSEEAAIYVMNEMRRWAYPLLALSANSPYYDGVDTGLVSTRAHLFHSMPRTKFAPPFKSFPELVAYYEKLIAAGDITRPGDLWWIIRPQPPLGTVEFRIFDMPTSVRRIGALAALIQSAVATYQDSFFAGEPVSNLHAGYLEENWWKAMRYGLSAKIVEPETEEIITISEQLRRLIELTVPKAKELHAEQHLDFASTMIEQGSESDLQRVLYKDLNGDLVALEKELARKTLDFSV</sequence>
<organism evidence="5 6">
    <name type="scientific">Candidatus Scalindua arabica</name>
    <dbReference type="NCBI Taxonomy" id="1127984"/>
    <lineage>
        <taxon>Bacteria</taxon>
        <taxon>Pseudomonadati</taxon>
        <taxon>Planctomycetota</taxon>
        <taxon>Candidatus Brocadiia</taxon>
        <taxon>Candidatus Brocadiales</taxon>
        <taxon>Candidatus Scalinduaceae</taxon>
        <taxon>Candidatus Scalindua</taxon>
    </lineage>
</organism>
<evidence type="ECO:0000256" key="1">
    <source>
        <dbReference type="ARBA" id="ARBA00022598"/>
    </source>
</evidence>
<dbReference type="InterPro" id="IPR006336">
    <property type="entry name" value="GCS2"/>
</dbReference>
<dbReference type="InterPro" id="IPR014746">
    <property type="entry name" value="Gln_synth/guanido_kin_cat_dom"/>
</dbReference>
<dbReference type="Pfam" id="PF04107">
    <property type="entry name" value="GCS2"/>
    <property type="match status" value="1"/>
</dbReference>
<keyword evidence="3 4" id="KW-0067">ATP-binding</keyword>
<dbReference type="InterPro" id="IPR011793">
    <property type="entry name" value="YbdK"/>
</dbReference>
<comment type="function">
    <text evidence="4">ATP-dependent carboxylate-amine ligase which exhibits weak glutamate--cysteine ligase activity.</text>
</comment>
<dbReference type="NCBIfam" id="TIGR02050">
    <property type="entry name" value="gshA_cyan_rel"/>
    <property type="match status" value="1"/>
</dbReference>
<reference evidence="5" key="1">
    <citation type="journal article" date="2021" name="ISME J.">
        <title>Fine-scale metabolic discontinuity in a stratified prokaryote microbiome of a Red Sea deep halocline.</title>
        <authorList>
            <person name="Michoud G."/>
            <person name="Ngugi D.K."/>
            <person name="Barozzi A."/>
            <person name="Merlino G."/>
            <person name="Calleja M.L."/>
            <person name="Delgado-Huertas A."/>
            <person name="Moran X.A.G."/>
            <person name="Daffonchio D."/>
        </authorList>
    </citation>
    <scope>NUCLEOTIDE SEQUENCE</scope>
    <source>
        <strain evidence="5">SuakinDeep_MAG55_1</strain>
    </source>
</reference>
<dbReference type="EMBL" id="JAANXD010000059">
    <property type="protein sequence ID" value="MBS1258387.1"/>
    <property type="molecule type" value="Genomic_DNA"/>
</dbReference>
<dbReference type="GO" id="GO:0042398">
    <property type="term" value="P:modified amino acid biosynthetic process"/>
    <property type="evidence" value="ECO:0007669"/>
    <property type="project" value="InterPro"/>
</dbReference>
<evidence type="ECO:0000256" key="4">
    <source>
        <dbReference type="HAMAP-Rule" id="MF_01609"/>
    </source>
</evidence>
<gene>
    <name evidence="5" type="ORF">MAG551_01446</name>
</gene>
<proteinExistence type="inferred from homology"/>